<sequence length="414" mass="44850">MDIARPKKSKRGRNALIAAGTVALVAASVALTRLEPAAPSVERATLWIDTVRQGTLERNVRAPGTLVPEHVRIVSAVTAGRVEQLVTRAGTTVTPGTVLLEMTNPDVQLQALEAERQLTAAEANLVSLRNQLETARLQQQATVATITTEYNDAKRNAEVFEALDKKGLSSANEVARARERADEFSSRRQIEQRRLQMLQQSLGQQLALEQANVQRMRAVAQFQRDRVASMRVTAGEAGVLQQLDLELGQWVVPGQLLARVAQPGKLKAVLRVPETQAKDIVLGQPVSVDTRNGLVAGRIIRVDPAVQNGTVTVEVGLEGTLPRGARADLSVDGTIEIERLPNVLSVGRPAYGQPESTVGLFVVEPDGSHARRVQVKLGRASVNAIEVVQGLKPGDKVIISDVSQWDGQERLRIK</sequence>
<reference evidence="4" key="1">
    <citation type="submission" date="2022-08" db="EMBL/GenBank/DDBJ databases">
        <title>Draft genome sequencing of Roseisolibacter agri AW1220.</title>
        <authorList>
            <person name="Tobiishi Y."/>
            <person name="Tonouchi A."/>
        </authorList>
    </citation>
    <scope>NUCLEOTIDE SEQUENCE</scope>
    <source>
        <strain evidence="4">AW1220</strain>
    </source>
</reference>
<dbReference type="Gene3D" id="2.40.420.20">
    <property type="match status" value="1"/>
</dbReference>
<dbReference type="InterPro" id="IPR050465">
    <property type="entry name" value="UPF0194_transport"/>
</dbReference>
<evidence type="ECO:0000256" key="1">
    <source>
        <dbReference type="ARBA" id="ARBA00004196"/>
    </source>
</evidence>
<dbReference type="AlphaFoldDB" id="A0AA37V2M2"/>
<keyword evidence="5" id="KW-1185">Reference proteome</keyword>
<proteinExistence type="predicted"/>
<comment type="caution">
    <text evidence="4">The sequence shown here is derived from an EMBL/GenBank/DDBJ whole genome shotgun (WGS) entry which is preliminary data.</text>
</comment>
<organism evidence="4 5">
    <name type="scientific">Roseisolibacter agri</name>
    <dbReference type="NCBI Taxonomy" id="2014610"/>
    <lineage>
        <taxon>Bacteria</taxon>
        <taxon>Pseudomonadati</taxon>
        <taxon>Gemmatimonadota</taxon>
        <taxon>Gemmatimonadia</taxon>
        <taxon>Gemmatimonadales</taxon>
        <taxon>Gemmatimonadaceae</taxon>
        <taxon>Roseisolibacter</taxon>
    </lineage>
</organism>
<evidence type="ECO:0000256" key="3">
    <source>
        <dbReference type="SAM" id="Coils"/>
    </source>
</evidence>
<evidence type="ECO:0000256" key="2">
    <source>
        <dbReference type="ARBA" id="ARBA00023054"/>
    </source>
</evidence>
<dbReference type="Gene3D" id="1.10.287.470">
    <property type="entry name" value="Helix hairpin bin"/>
    <property type="match status" value="1"/>
</dbReference>
<comment type="subcellular location">
    <subcellularLocation>
        <location evidence="1">Cell envelope</location>
    </subcellularLocation>
</comment>
<dbReference type="GO" id="GO:0030313">
    <property type="term" value="C:cell envelope"/>
    <property type="evidence" value="ECO:0007669"/>
    <property type="project" value="UniProtKB-SubCell"/>
</dbReference>
<keyword evidence="2 3" id="KW-0175">Coiled coil</keyword>
<dbReference type="Proteomes" id="UP001161325">
    <property type="component" value="Unassembled WGS sequence"/>
</dbReference>
<feature type="coiled-coil region" evidence="3">
    <location>
        <begin position="111"/>
        <end position="138"/>
    </location>
</feature>
<protein>
    <submittedName>
        <fullName evidence="4">RND transporter</fullName>
    </submittedName>
</protein>
<dbReference type="Gene3D" id="2.40.30.170">
    <property type="match status" value="1"/>
</dbReference>
<evidence type="ECO:0000313" key="4">
    <source>
        <dbReference type="EMBL" id="GLC25452.1"/>
    </source>
</evidence>
<gene>
    <name evidence="4" type="ORF">rosag_19650</name>
</gene>
<evidence type="ECO:0000313" key="5">
    <source>
        <dbReference type="Proteomes" id="UP001161325"/>
    </source>
</evidence>
<dbReference type="RefSeq" id="WP_284349907.1">
    <property type="nucleotide sequence ID" value="NZ_BRXS01000003.1"/>
</dbReference>
<dbReference type="PANTHER" id="PTHR32347">
    <property type="entry name" value="EFFLUX SYSTEM COMPONENT YKNX-RELATED"/>
    <property type="match status" value="1"/>
</dbReference>
<accession>A0AA37V2M2</accession>
<name>A0AA37V2M2_9BACT</name>
<dbReference type="PANTHER" id="PTHR32347:SF23">
    <property type="entry name" value="BLL5650 PROTEIN"/>
    <property type="match status" value="1"/>
</dbReference>
<dbReference type="Gene3D" id="2.40.50.100">
    <property type="match status" value="1"/>
</dbReference>
<dbReference type="EMBL" id="BRXS01000003">
    <property type="protein sequence ID" value="GLC25452.1"/>
    <property type="molecule type" value="Genomic_DNA"/>
</dbReference>